<keyword evidence="4" id="KW-0456">Lyase</keyword>
<dbReference type="AlphaFoldDB" id="A0AAU9D505"/>
<organism evidence="7 8">
    <name type="scientific">Xylocopilactobacillus apis</name>
    <dbReference type="NCBI Taxonomy" id="2932183"/>
    <lineage>
        <taxon>Bacteria</taxon>
        <taxon>Bacillati</taxon>
        <taxon>Bacillota</taxon>
        <taxon>Bacilli</taxon>
        <taxon>Lactobacillales</taxon>
        <taxon>Lactobacillaceae</taxon>
        <taxon>Xylocopilactobacillus</taxon>
    </lineage>
</organism>
<protein>
    <recommendedName>
        <fullName evidence="2">cysteine-S-conjugate beta-lyase</fullName>
        <ecNumber evidence="2">4.4.1.13</ecNumber>
    </recommendedName>
</protein>
<dbReference type="InterPro" id="IPR015421">
    <property type="entry name" value="PyrdxlP-dep_Trfase_major"/>
</dbReference>
<dbReference type="PANTHER" id="PTHR43525:SF1">
    <property type="entry name" value="PROTEIN MALY"/>
    <property type="match status" value="1"/>
</dbReference>
<evidence type="ECO:0000256" key="1">
    <source>
        <dbReference type="ARBA" id="ARBA00001933"/>
    </source>
</evidence>
<comment type="similarity">
    <text evidence="5">Belongs to the class-II pyridoxal-phosphate-dependent aminotransferase family. MalY/PatB cystathionine beta-lyase subfamily.</text>
</comment>
<keyword evidence="8" id="KW-1185">Reference proteome</keyword>
<feature type="domain" description="Aminotransferase class I/classII large" evidence="6">
    <location>
        <begin position="26"/>
        <end position="380"/>
    </location>
</feature>
<evidence type="ECO:0000256" key="3">
    <source>
        <dbReference type="ARBA" id="ARBA00022898"/>
    </source>
</evidence>
<dbReference type="NCBIfam" id="TIGR04350">
    <property type="entry name" value="C_S_lyase_PatB"/>
    <property type="match status" value="1"/>
</dbReference>
<keyword evidence="3" id="KW-0663">Pyridoxal phosphate</keyword>
<dbReference type="Pfam" id="PF00155">
    <property type="entry name" value="Aminotran_1_2"/>
    <property type="match status" value="1"/>
</dbReference>
<dbReference type="InterPro" id="IPR015422">
    <property type="entry name" value="PyrdxlP-dep_Trfase_small"/>
</dbReference>
<dbReference type="InterPro" id="IPR015424">
    <property type="entry name" value="PyrdxlP-dep_Trfase"/>
</dbReference>
<dbReference type="CDD" id="cd00609">
    <property type="entry name" value="AAT_like"/>
    <property type="match status" value="1"/>
</dbReference>
<evidence type="ECO:0000259" key="6">
    <source>
        <dbReference type="Pfam" id="PF00155"/>
    </source>
</evidence>
<dbReference type="GO" id="GO:0047804">
    <property type="term" value="F:cysteine-S-conjugate beta-lyase activity"/>
    <property type="evidence" value="ECO:0007669"/>
    <property type="project" value="UniProtKB-EC"/>
</dbReference>
<evidence type="ECO:0000313" key="7">
    <source>
        <dbReference type="EMBL" id="BDR57365.1"/>
    </source>
</evidence>
<dbReference type="SUPFAM" id="SSF53383">
    <property type="entry name" value="PLP-dependent transferases"/>
    <property type="match status" value="1"/>
</dbReference>
<dbReference type="InterPro" id="IPR051798">
    <property type="entry name" value="Class-II_PLP-Dep_Aminotrans"/>
</dbReference>
<evidence type="ECO:0000256" key="5">
    <source>
        <dbReference type="ARBA" id="ARBA00037974"/>
    </source>
</evidence>
<dbReference type="Gene3D" id="3.90.1150.10">
    <property type="entry name" value="Aspartate Aminotransferase, domain 1"/>
    <property type="match status" value="1"/>
</dbReference>
<accession>A0AAU9D505</accession>
<evidence type="ECO:0000256" key="4">
    <source>
        <dbReference type="ARBA" id="ARBA00023239"/>
    </source>
</evidence>
<name>A0AAU9D505_9LACO</name>
<proteinExistence type="inferred from homology"/>
<evidence type="ECO:0000313" key="8">
    <source>
        <dbReference type="Proteomes" id="UP001321804"/>
    </source>
</evidence>
<dbReference type="EMBL" id="AP026801">
    <property type="protein sequence ID" value="BDR57365.1"/>
    <property type="molecule type" value="Genomic_DNA"/>
</dbReference>
<sequence length="384" mass="43623">MNYNFDEIIDRRQTNSSKWDVKENELPLTTADMDFKTAPEIISELKDKVAAGIFGYENPSEDYFAAVKSWFHSEHQTEIQRDWMLFSTGVIPALSSIVRRLTHPAENVVVQSPVYNIFFNSIENNGRRALENKLIYNPETREYQIDFVDLKKKLQEPQTTMMILCNPHNPTGNVWSKSELEKIAAYCNENQVILVSDEIHGDLVLEGNGYTPLFSIDPSLTNQAISLTSPSKTFNLAAIHAATVIVKNPFLRYQIDRGLNNDEIAEPNLTAIPGTIAAYRYGAPWLKELKSYLRDNRQLVEDTLDNKINGIKLVNGQATYLLWLDCSLINKSSIEIVEEIRNQTGLILSPGKIYRGNGDHFLRISIAYPRKVLKDALSRLIQAI</sequence>
<dbReference type="Gene3D" id="3.40.640.10">
    <property type="entry name" value="Type I PLP-dependent aspartate aminotransferase-like (Major domain)"/>
    <property type="match status" value="1"/>
</dbReference>
<dbReference type="KEGG" id="xak:KIMC2_19270"/>
<evidence type="ECO:0000256" key="2">
    <source>
        <dbReference type="ARBA" id="ARBA00012224"/>
    </source>
</evidence>
<dbReference type="PANTHER" id="PTHR43525">
    <property type="entry name" value="PROTEIN MALY"/>
    <property type="match status" value="1"/>
</dbReference>
<reference evidence="7 8" key="1">
    <citation type="journal article" date="2023" name="Microbiol. Spectr.">
        <title>Symbiosis of Carpenter Bees with Uncharacterized Lactic Acid Bacteria Showing NAD Auxotrophy.</title>
        <authorList>
            <person name="Kawasaki S."/>
            <person name="Ozawa K."/>
            <person name="Mori T."/>
            <person name="Yamamoto A."/>
            <person name="Ito M."/>
            <person name="Ohkuma M."/>
            <person name="Sakamoto M."/>
            <person name="Matsutani M."/>
        </authorList>
    </citation>
    <scope>NUCLEOTIDE SEQUENCE [LARGE SCALE GENOMIC DNA]</scope>
    <source>
        <strain evidence="7 8">KimC2</strain>
    </source>
</reference>
<gene>
    <name evidence="7" type="primary">cblA2</name>
    <name evidence="7" type="ORF">KIMC2_19270</name>
</gene>
<dbReference type="InterPro" id="IPR004839">
    <property type="entry name" value="Aminotransferase_I/II_large"/>
</dbReference>
<dbReference type="InterPro" id="IPR027619">
    <property type="entry name" value="C-S_lyase_PatB-like"/>
</dbReference>
<dbReference type="GO" id="GO:0030170">
    <property type="term" value="F:pyridoxal phosphate binding"/>
    <property type="evidence" value="ECO:0007669"/>
    <property type="project" value="InterPro"/>
</dbReference>
<comment type="cofactor">
    <cofactor evidence="1">
        <name>pyridoxal 5'-phosphate</name>
        <dbReference type="ChEBI" id="CHEBI:597326"/>
    </cofactor>
</comment>
<dbReference type="EC" id="4.4.1.13" evidence="2"/>
<dbReference type="Proteomes" id="UP001321804">
    <property type="component" value="Chromosome"/>
</dbReference>
<dbReference type="RefSeq" id="WP_317696407.1">
    <property type="nucleotide sequence ID" value="NZ_AP026801.1"/>
</dbReference>